<name>A0ACD4DG44_9NOCA</name>
<protein>
    <submittedName>
        <fullName evidence="1">GvpL/GvpF family gas vesicle protein</fullName>
    </submittedName>
</protein>
<dbReference type="EMBL" id="CP107551">
    <property type="protein sequence ID" value="UYP18972.1"/>
    <property type="molecule type" value="Genomic_DNA"/>
</dbReference>
<proteinExistence type="predicted"/>
<organism evidence="1 2">
    <name type="scientific">Rhodococcus sacchari</name>
    <dbReference type="NCBI Taxonomy" id="2962047"/>
    <lineage>
        <taxon>Bacteria</taxon>
        <taxon>Bacillati</taxon>
        <taxon>Actinomycetota</taxon>
        <taxon>Actinomycetes</taxon>
        <taxon>Mycobacteriales</taxon>
        <taxon>Nocardiaceae</taxon>
        <taxon>Rhodococcus</taxon>
    </lineage>
</organism>
<accession>A0ACD4DG44</accession>
<evidence type="ECO:0000313" key="2">
    <source>
        <dbReference type="Proteomes" id="UP001156484"/>
    </source>
</evidence>
<gene>
    <name evidence="1" type="ORF">OED52_20460</name>
</gene>
<dbReference type="Proteomes" id="UP001156484">
    <property type="component" value="Chromosome"/>
</dbReference>
<reference evidence="1" key="1">
    <citation type="submission" date="2022-10" db="EMBL/GenBank/DDBJ databases">
        <title>Rhodococcus ferula Z13 complete genome.</title>
        <authorList>
            <person name="Long X."/>
            <person name="Zang M."/>
        </authorList>
    </citation>
    <scope>NUCLEOTIDE SEQUENCE</scope>
    <source>
        <strain evidence="1">Z13</strain>
    </source>
</reference>
<keyword evidence="2" id="KW-1185">Reference proteome</keyword>
<evidence type="ECO:0000313" key="1">
    <source>
        <dbReference type="EMBL" id="UYP18972.1"/>
    </source>
</evidence>
<sequence>MTDTTGIWMYAVTEAGHTADLVSTATGVAGERVRVIGEDGLTAVVGTVPLAEFGADALTRNLEDLGWLERVARAHDAVVSTLGRRIPVIPLRLATVCLDEHRVHEILMQHRREFTEALTLVTGRTEWGVKAFADRKTLSEALTDANTGDAAGGSGTAYLLRRRAQLAARESVEREAAARADDIHERLLHRAAAGRRNPPTDPALSGNPEWMLLNGSYLVDDEAADEFRSEVEDLGKSFAGIRVELTGPWPPYSFAGAERIAP</sequence>